<reference evidence="10" key="2">
    <citation type="submission" date="2025-08" db="UniProtKB">
        <authorList>
            <consortium name="Ensembl"/>
        </authorList>
    </citation>
    <scope>IDENTIFICATION</scope>
</reference>
<dbReference type="PANTHER" id="PTHR46180">
    <property type="entry name" value="VINCULIN"/>
    <property type="match status" value="1"/>
</dbReference>
<proteinExistence type="inferred from homology"/>
<evidence type="ECO:0000256" key="3">
    <source>
        <dbReference type="ARBA" id="ARBA00008376"/>
    </source>
</evidence>
<dbReference type="GeneTree" id="ENSGT01030000234543"/>
<keyword evidence="8" id="KW-0175">Coiled coil</keyword>
<dbReference type="AlphaFoldDB" id="H2Z5U1"/>
<protein>
    <recommendedName>
        <fullName evidence="4">Vinculin</fullName>
    </recommendedName>
    <alternativeName>
        <fullName evidence="7">Metavinculin</fullName>
    </alternativeName>
</protein>
<dbReference type="OMA" id="INFETHA"/>
<dbReference type="GO" id="GO:0051015">
    <property type="term" value="F:actin filament binding"/>
    <property type="evidence" value="ECO:0007669"/>
    <property type="project" value="InterPro"/>
</dbReference>
<feature type="region of interest" description="Disordered" evidence="9">
    <location>
        <begin position="627"/>
        <end position="656"/>
    </location>
</feature>
<dbReference type="SUPFAM" id="SSF47220">
    <property type="entry name" value="alpha-catenin/vinculin-like"/>
    <property type="match status" value="5"/>
</dbReference>
<dbReference type="Ensembl" id="ENSCSAVT00000013102.1">
    <property type="protein sequence ID" value="ENSCSAVP00000012953.1"/>
    <property type="gene ID" value="ENSCSAVG00000007603.1"/>
</dbReference>
<evidence type="ECO:0000256" key="6">
    <source>
        <dbReference type="ARBA" id="ARBA00023203"/>
    </source>
</evidence>
<dbReference type="Proteomes" id="UP000007875">
    <property type="component" value="Unassembled WGS sequence"/>
</dbReference>
<reference evidence="11" key="1">
    <citation type="submission" date="2003-08" db="EMBL/GenBank/DDBJ databases">
        <authorList>
            <person name="Birren B."/>
            <person name="Nusbaum C."/>
            <person name="Abebe A."/>
            <person name="Abouelleil A."/>
            <person name="Adekoya E."/>
            <person name="Ait-zahra M."/>
            <person name="Allen N."/>
            <person name="Allen T."/>
            <person name="An P."/>
            <person name="Anderson M."/>
            <person name="Anderson S."/>
            <person name="Arachchi H."/>
            <person name="Armbruster J."/>
            <person name="Bachantsang P."/>
            <person name="Baldwin J."/>
            <person name="Barry A."/>
            <person name="Bayul T."/>
            <person name="Blitshsteyn B."/>
            <person name="Bloom T."/>
            <person name="Blye J."/>
            <person name="Boguslavskiy L."/>
            <person name="Borowsky M."/>
            <person name="Boukhgalter B."/>
            <person name="Brunache A."/>
            <person name="Butler J."/>
            <person name="Calixte N."/>
            <person name="Calvo S."/>
            <person name="Camarata J."/>
            <person name="Campo K."/>
            <person name="Chang J."/>
            <person name="Cheshatsang Y."/>
            <person name="Citroen M."/>
            <person name="Collymore A."/>
            <person name="Considine T."/>
            <person name="Cook A."/>
            <person name="Cooke P."/>
            <person name="Corum B."/>
            <person name="Cuomo C."/>
            <person name="David R."/>
            <person name="Dawoe T."/>
            <person name="Degray S."/>
            <person name="Dodge S."/>
            <person name="Dooley K."/>
            <person name="Dorje P."/>
            <person name="Dorjee K."/>
            <person name="Dorris L."/>
            <person name="Duffey N."/>
            <person name="Dupes A."/>
            <person name="Elkins T."/>
            <person name="Engels R."/>
            <person name="Erickson J."/>
            <person name="Farina A."/>
            <person name="Faro S."/>
            <person name="Ferreira P."/>
            <person name="Fischer H."/>
            <person name="Fitzgerald M."/>
            <person name="Foley K."/>
            <person name="Gage D."/>
            <person name="Galagan J."/>
            <person name="Gearin G."/>
            <person name="Gnerre S."/>
            <person name="Gnirke A."/>
            <person name="Goyette A."/>
            <person name="Graham J."/>
            <person name="Grandbois E."/>
            <person name="Gyaltsen K."/>
            <person name="Hafez N."/>
            <person name="Hagopian D."/>
            <person name="Hagos B."/>
            <person name="Hall J."/>
            <person name="Hatcher B."/>
            <person name="Heller A."/>
            <person name="Higgins H."/>
            <person name="Honan T."/>
            <person name="Horn A."/>
            <person name="Houde N."/>
            <person name="Hughes L."/>
            <person name="Hulme W."/>
            <person name="Husby E."/>
            <person name="Iliev I."/>
            <person name="Jaffe D."/>
            <person name="Jones C."/>
            <person name="Kamal M."/>
            <person name="Kamat A."/>
            <person name="Kamvysselis M."/>
            <person name="Karlsson E."/>
            <person name="Kells C."/>
            <person name="Kieu A."/>
            <person name="Kisner P."/>
            <person name="Kodira C."/>
            <person name="Kulbokas E."/>
            <person name="Labutti K."/>
            <person name="Lama D."/>
            <person name="Landers T."/>
            <person name="Leger J."/>
            <person name="Levine S."/>
            <person name="Lewis D."/>
            <person name="Lewis T."/>
            <person name="Lindblad-toh K."/>
            <person name="Liu X."/>
            <person name="Lokyitsang T."/>
            <person name="Lokyitsang Y."/>
            <person name="Lucien O."/>
            <person name="Lui A."/>
            <person name="Ma L.J."/>
            <person name="Mabbitt R."/>
            <person name="Macdonald J."/>
            <person name="Maclean C."/>
            <person name="Major J."/>
            <person name="Manning J."/>
            <person name="Marabella R."/>
            <person name="Maru K."/>
            <person name="Matthews C."/>
            <person name="Mauceli E."/>
            <person name="Mccarthy M."/>
            <person name="Mcdonough S."/>
            <person name="Mcghee T."/>
            <person name="Meldrim J."/>
            <person name="Meneus L."/>
            <person name="Mesirov J."/>
            <person name="Mihalev A."/>
            <person name="Mihova T."/>
            <person name="Mikkelsen T."/>
            <person name="Mlenga V."/>
            <person name="Moru K."/>
            <person name="Mozes J."/>
            <person name="Mulrain L."/>
            <person name="Munson G."/>
            <person name="Naylor J."/>
            <person name="Newes C."/>
            <person name="Nguyen C."/>
            <person name="Nguyen N."/>
            <person name="Nguyen T."/>
            <person name="Nicol R."/>
            <person name="Nielsen C."/>
            <person name="Nizzari M."/>
            <person name="Norbu C."/>
            <person name="Norbu N."/>
            <person name="O'donnell P."/>
            <person name="Okoawo O."/>
            <person name="O'leary S."/>
            <person name="Omotosho B."/>
            <person name="O'neill K."/>
            <person name="Osman S."/>
            <person name="Parker S."/>
            <person name="Perrin D."/>
            <person name="Phunkhang P."/>
            <person name="Piqani B."/>
            <person name="Purcell S."/>
            <person name="Rachupka T."/>
            <person name="Ramasamy U."/>
            <person name="Rameau R."/>
            <person name="Ray V."/>
            <person name="Raymond C."/>
            <person name="Retta R."/>
            <person name="Richardson S."/>
            <person name="Rise C."/>
            <person name="Rodriguez J."/>
            <person name="Rogers J."/>
            <person name="Rogov P."/>
            <person name="Rutman M."/>
            <person name="Schupbach R."/>
            <person name="Seaman C."/>
            <person name="Settipalli S."/>
            <person name="Sharpe T."/>
            <person name="Sheridan J."/>
            <person name="Sherpa N."/>
            <person name="Shi J."/>
            <person name="Smirnov S."/>
            <person name="Smith C."/>
            <person name="Sougnez C."/>
            <person name="Spencer B."/>
            <person name="Stalker J."/>
            <person name="Stange-thomann N."/>
            <person name="Stavropoulos S."/>
            <person name="Stetson K."/>
            <person name="Stone C."/>
            <person name="Stone S."/>
            <person name="Stubbs M."/>
            <person name="Talamas J."/>
            <person name="Tchuinga P."/>
            <person name="Tenzing P."/>
            <person name="Tesfaye S."/>
            <person name="Theodore J."/>
            <person name="Thoulutsang Y."/>
            <person name="Topham K."/>
            <person name="Towey S."/>
            <person name="Tsamla T."/>
            <person name="Tsomo N."/>
            <person name="Vallee D."/>
            <person name="Vassiliev H."/>
            <person name="Venkataraman V."/>
            <person name="Vinson J."/>
            <person name="Vo A."/>
            <person name="Wade C."/>
            <person name="Wang S."/>
            <person name="Wangchuk T."/>
            <person name="Wangdi T."/>
            <person name="Whittaker C."/>
            <person name="Wilkinson J."/>
            <person name="Wu Y."/>
            <person name="Wyman D."/>
            <person name="Yadav S."/>
            <person name="Yang S."/>
            <person name="Yang X."/>
            <person name="Yeager S."/>
            <person name="Yee E."/>
            <person name="Young G."/>
            <person name="Zainoun J."/>
            <person name="Zembeck L."/>
            <person name="Zimmer A."/>
            <person name="Zody M."/>
            <person name="Lander E."/>
        </authorList>
    </citation>
    <scope>NUCLEOTIDE SEQUENCE [LARGE SCALE GENOMIC DNA]</scope>
</reference>
<dbReference type="PRINTS" id="PR00806">
    <property type="entry name" value="VINCULIN"/>
</dbReference>
<keyword evidence="6" id="KW-0009">Actin-binding</keyword>
<dbReference type="HOGENOM" id="CLU_012338_0_0_1"/>
<dbReference type="STRING" id="51511.ENSCSAVP00000012953"/>
<evidence type="ECO:0000256" key="7">
    <source>
        <dbReference type="ARBA" id="ARBA00033411"/>
    </source>
</evidence>
<comment type="similarity">
    <text evidence="3">Belongs to the vinculin/alpha-catenin family.</text>
</comment>
<sequence>FHTKTIEQILEPVAEQVSHLVILHEQGEDGAAMPSLMKPIQAVSSAVNNLATVGNAQIATTKDQVLKMDTPQAIKKVQTAADLLMDSAKLIEGDEYSKAGREKLIAGSRGILQGTSDLLLIFDEAEVRRICHVCRKVRDYLKVSEVVQGMEDLVTYVKNLTPGMTNLSDLVLQRSKDLTNALHADKLKTGVADLRSQLPNLISSMKVYVTTVNEAGVGSDASCTNREYYVKNLSDEITEIIRIAQILAANPQTAKEAAELFKLCDELDELMEKLDDYRQKGLAEDGGKGILAARSVMSDARRLAVECENPEIRAALLQNAAECESLCNRLADLVKRGQGNSPEAKKLAEELKVKLQELKQNMKLAVIGQVADEFSDTTTVLKQFVTAASAPKHVAGREEKFAEKSQALTKQAARLANLGLQAVATSELGAEEKVAKATVSAKKIQELTPQVINAGKIVLDYPDNKLAKDHLKALTDEWTEHVDDLTEQVDNAMDVVDFIKASEDGIKKDHKTCLTAIQENRPTVALPAAGNIARRAHRILMAGKREVENTDDAEYVQELKSNLNGLSQTINPMVQATREYAQNPNSGSTKANVKDKNDELIRAVSQVRNTVEARRIAQQAKNMVIEEEPPPVPPLPQENEYAPPVPPPPEEEEFPEEQEEDVPMMQAARELHEEARKWESKGNDIIAAAKRMALLMAKMSHLVRGEVGKKSDLIACAKEIAKASNDVTRLAHEVADKCTDRRIRTDMKKTLDRIPTISTQLRILSTVKAASLGDSTEMTKDEEEAAEQATEMLVHNAQNLMMSVKDTVRSAEAASIR</sequence>
<keyword evidence="11" id="KW-1185">Reference proteome</keyword>
<evidence type="ECO:0000313" key="11">
    <source>
        <dbReference type="Proteomes" id="UP000007875"/>
    </source>
</evidence>
<dbReference type="Pfam" id="PF01044">
    <property type="entry name" value="Vinculin"/>
    <property type="match status" value="1"/>
</dbReference>
<dbReference type="InterPro" id="IPR006077">
    <property type="entry name" value="Vinculin/catenin"/>
</dbReference>
<feature type="coiled-coil region" evidence="8">
    <location>
        <begin position="341"/>
        <end position="368"/>
    </location>
</feature>
<dbReference type="InterPro" id="IPR017997">
    <property type="entry name" value="Vinculin"/>
</dbReference>
<dbReference type="InterPro" id="IPR036723">
    <property type="entry name" value="Alpha-catenin/vinculin-like_sf"/>
</dbReference>
<evidence type="ECO:0000256" key="1">
    <source>
        <dbReference type="ARBA" id="ARBA00004188"/>
    </source>
</evidence>
<evidence type="ECO:0000256" key="4">
    <source>
        <dbReference type="ARBA" id="ARBA00014125"/>
    </source>
</evidence>
<evidence type="ECO:0000256" key="2">
    <source>
        <dbReference type="ARBA" id="ARBA00004496"/>
    </source>
</evidence>
<reference evidence="10" key="3">
    <citation type="submission" date="2025-09" db="UniProtKB">
        <authorList>
            <consortium name="Ensembl"/>
        </authorList>
    </citation>
    <scope>IDENTIFICATION</scope>
</reference>
<dbReference type="Gene3D" id="1.20.120.230">
    <property type="entry name" value="Alpha-catenin/vinculin-like"/>
    <property type="match status" value="2"/>
</dbReference>
<comment type="subcellular location">
    <subcellularLocation>
        <location evidence="1">Cell projection</location>
        <location evidence="1">Podosome</location>
    </subcellularLocation>
    <subcellularLocation>
        <location evidence="2">Cytoplasm</location>
    </subcellularLocation>
</comment>
<evidence type="ECO:0000256" key="8">
    <source>
        <dbReference type="SAM" id="Coils"/>
    </source>
</evidence>
<organism evidence="10 11">
    <name type="scientific">Ciona savignyi</name>
    <name type="common">Pacific transparent sea squirt</name>
    <dbReference type="NCBI Taxonomy" id="51511"/>
    <lineage>
        <taxon>Eukaryota</taxon>
        <taxon>Metazoa</taxon>
        <taxon>Chordata</taxon>
        <taxon>Tunicata</taxon>
        <taxon>Ascidiacea</taxon>
        <taxon>Phlebobranchia</taxon>
        <taxon>Cionidae</taxon>
        <taxon>Ciona</taxon>
    </lineage>
</organism>
<name>H2Z5U1_CIOSA</name>
<dbReference type="Gene3D" id="1.20.120.810">
    <property type="entry name" value="Vinculin, Vh2 four-helix bundle"/>
    <property type="match status" value="2"/>
</dbReference>
<dbReference type="eggNOG" id="KOG3681">
    <property type="taxonomic scope" value="Eukaryota"/>
</dbReference>
<evidence type="ECO:0000256" key="5">
    <source>
        <dbReference type="ARBA" id="ARBA00022490"/>
    </source>
</evidence>
<dbReference type="FunCoup" id="H2Z5U1">
    <property type="interactions" value="59"/>
</dbReference>
<dbReference type="GO" id="GO:0007155">
    <property type="term" value="P:cell adhesion"/>
    <property type="evidence" value="ECO:0007669"/>
    <property type="project" value="InterPro"/>
</dbReference>
<dbReference type="GO" id="GO:0005737">
    <property type="term" value="C:cytoplasm"/>
    <property type="evidence" value="ECO:0007669"/>
    <property type="project" value="UniProtKB-SubCell"/>
</dbReference>
<accession>H2Z5U1</accession>
<dbReference type="GO" id="GO:0002102">
    <property type="term" value="C:podosome"/>
    <property type="evidence" value="ECO:0007669"/>
    <property type="project" value="UniProtKB-SubCell"/>
</dbReference>
<keyword evidence="5" id="KW-0963">Cytoplasm</keyword>
<dbReference type="InParanoid" id="H2Z5U1"/>
<evidence type="ECO:0000256" key="9">
    <source>
        <dbReference type="SAM" id="MobiDB-lite"/>
    </source>
</evidence>
<evidence type="ECO:0000313" key="10">
    <source>
        <dbReference type="Ensembl" id="ENSCSAVP00000012953.1"/>
    </source>
</evidence>